<keyword evidence="5" id="KW-1185">Reference proteome</keyword>
<sequence length="171" mass="19430">MFASIRRLQASPAYTQLMGAIKLDLKQAMLAKNKIEKNTIRSVLSSIKNSEIDGGKQTEFDLYKLFTKMVKQRTDSEQLYTSQDRLDLAEVEAQESKIIKKYLESLPVAPETEIAAKAEKWVAELFEKDPNVALKDIMKQVTDEFALGWNTFPAAIRATIPQLHKKFAGKY</sequence>
<dbReference type="SUPFAM" id="SSF89095">
    <property type="entry name" value="GatB/YqeY motif"/>
    <property type="match status" value="1"/>
</dbReference>
<dbReference type="Pfam" id="PF09424">
    <property type="entry name" value="YqeY"/>
    <property type="match status" value="1"/>
</dbReference>
<gene>
    <name evidence="3" type="primary">AIM41</name>
    <name evidence="4" type="ORF">HF325_006849</name>
</gene>
<dbReference type="PANTHER" id="PTHR28055:SF1">
    <property type="entry name" value="ALTERED INHERITANCE OF MITOCHONDRIA PROTEIN 41, MITOCHONDRIAL"/>
    <property type="match status" value="1"/>
</dbReference>
<comment type="caution">
    <text evidence="4">The sequence shown here is derived from an EMBL/GenBank/DDBJ whole genome shotgun (WGS) entry which is preliminary data.</text>
</comment>
<dbReference type="InterPro" id="IPR019004">
    <property type="entry name" value="YqeY/Aim41"/>
</dbReference>
<proteinExistence type="inferred from homology"/>
<dbReference type="Proteomes" id="UP000649328">
    <property type="component" value="Unassembled WGS sequence"/>
</dbReference>
<evidence type="ECO:0000256" key="1">
    <source>
        <dbReference type="ARBA" id="ARBA00007538"/>
    </source>
</evidence>
<keyword evidence="2 3" id="KW-0496">Mitochondrion</keyword>
<dbReference type="Gene3D" id="1.10.1510.10">
    <property type="entry name" value="Uncharacterised protein YqeY/AIM41 PF09424, N-terminal domain"/>
    <property type="match status" value="1"/>
</dbReference>
<comment type="subcellular location">
    <subcellularLocation>
        <location evidence="3">Mitochondrion</location>
    </subcellularLocation>
</comment>
<name>A0A8H7L897_9ASCO</name>
<dbReference type="EMBL" id="JACBPP010000011">
    <property type="protein sequence ID" value="KAF7998784.1"/>
    <property type="molecule type" value="Genomic_DNA"/>
</dbReference>
<dbReference type="OrthoDB" id="538640at2759"/>
<protein>
    <recommendedName>
        <fullName evidence="3">Altered inheritance of mitochondria protein 41</fullName>
    </recommendedName>
</protein>
<evidence type="ECO:0000313" key="5">
    <source>
        <dbReference type="Proteomes" id="UP000649328"/>
    </source>
</evidence>
<organism evidence="4 5">
    <name type="scientific">Metschnikowia pulcherrima</name>
    <dbReference type="NCBI Taxonomy" id="27326"/>
    <lineage>
        <taxon>Eukaryota</taxon>
        <taxon>Fungi</taxon>
        <taxon>Dikarya</taxon>
        <taxon>Ascomycota</taxon>
        <taxon>Saccharomycotina</taxon>
        <taxon>Pichiomycetes</taxon>
        <taxon>Metschnikowiaceae</taxon>
        <taxon>Metschnikowia</taxon>
    </lineage>
</organism>
<dbReference type="GO" id="GO:0005739">
    <property type="term" value="C:mitochondrion"/>
    <property type="evidence" value="ECO:0007669"/>
    <property type="project" value="UniProtKB-SubCell"/>
</dbReference>
<accession>A0A8H7L897</accession>
<dbReference type="PANTHER" id="PTHR28055">
    <property type="entry name" value="ALTERED INHERITANCE OF MITOCHONDRIA PROTEIN 41, MITOCHONDRIAL"/>
    <property type="match status" value="1"/>
</dbReference>
<dbReference type="InterPro" id="IPR003789">
    <property type="entry name" value="Asn/Gln_tRNA_amidoTrase-B-like"/>
</dbReference>
<evidence type="ECO:0000256" key="3">
    <source>
        <dbReference type="RuleBase" id="RU365099"/>
    </source>
</evidence>
<evidence type="ECO:0000313" key="4">
    <source>
        <dbReference type="EMBL" id="KAF7998784.1"/>
    </source>
</evidence>
<comment type="similarity">
    <text evidence="1 3">Belongs to the AIM41 family.</text>
</comment>
<dbReference type="InterPro" id="IPR042184">
    <property type="entry name" value="YqeY/Aim41_N"/>
</dbReference>
<dbReference type="GO" id="GO:0016884">
    <property type="term" value="F:carbon-nitrogen ligase activity, with glutamine as amido-N-donor"/>
    <property type="evidence" value="ECO:0007669"/>
    <property type="project" value="UniProtKB-UniRule"/>
</dbReference>
<evidence type="ECO:0000256" key="2">
    <source>
        <dbReference type="ARBA" id="ARBA00023128"/>
    </source>
</evidence>
<dbReference type="AlphaFoldDB" id="A0A8H7L897"/>
<reference evidence="4" key="1">
    <citation type="submission" date="2020-10" db="EMBL/GenBank/DDBJ databases">
        <title>The Whole-Genome Sequence of Metschnikowia persimmonesis, a Novel Endophytic Yeast Species Isolated from Medicinal Plant Diospyros kaki Thumb.</title>
        <authorList>
            <person name="Rahmat E."/>
            <person name="Kang Y."/>
        </authorList>
    </citation>
    <scope>NUCLEOTIDE SEQUENCE</scope>
    <source>
        <strain evidence="4">KIOM G15050</strain>
    </source>
</reference>